<dbReference type="AlphaFoldDB" id="I0YRH0"/>
<comment type="caution">
    <text evidence="1">The sequence shown here is derived from an EMBL/GenBank/DDBJ whole genome shotgun (WGS) entry which is preliminary data.</text>
</comment>
<sequence>MSAVCSSQVVDLDVPDSGHPLPQRRPIEHLTSLHTDVLRFVLRPDSLESTMSKATEAMDKIARTCLCALGRAANFHINTFLPLLDDMPVAKLAASPLDVVRFKASAGQRSEAQKDQGLLTLIFSPQCRALQVQSSQGTWQSCVLQARHILILAGQTLEHASSGAYTAGVRKVDGASLGNENLLVS</sequence>
<gene>
    <name evidence="1" type="ORF">COCSUDRAFT_56912</name>
</gene>
<reference evidence="1 2" key="1">
    <citation type="journal article" date="2012" name="Genome Biol.">
        <title>The genome of the polar eukaryotic microalga coccomyxa subellipsoidea reveals traits of cold adaptation.</title>
        <authorList>
            <person name="Blanc G."/>
            <person name="Agarkova I."/>
            <person name="Grimwood J."/>
            <person name="Kuo A."/>
            <person name="Brueggeman A."/>
            <person name="Dunigan D."/>
            <person name="Gurnon J."/>
            <person name="Ladunga I."/>
            <person name="Lindquist E."/>
            <person name="Lucas S."/>
            <person name="Pangilinan J."/>
            <person name="Proschold T."/>
            <person name="Salamov A."/>
            <person name="Schmutz J."/>
            <person name="Weeks D."/>
            <person name="Yamada T."/>
            <person name="Claverie J.M."/>
            <person name="Grigoriev I."/>
            <person name="Van Etten J."/>
            <person name="Lomsadze A."/>
            <person name="Borodovsky M."/>
        </authorList>
    </citation>
    <scope>NUCLEOTIDE SEQUENCE [LARGE SCALE GENOMIC DNA]</scope>
    <source>
        <strain evidence="1 2">C-169</strain>
    </source>
</reference>
<organism evidence="1 2">
    <name type="scientific">Coccomyxa subellipsoidea (strain C-169)</name>
    <name type="common">Green microalga</name>
    <dbReference type="NCBI Taxonomy" id="574566"/>
    <lineage>
        <taxon>Eukaryota</taxon>
        <taxon>Viridiplantae</taxon>
        <taxon>Chlorophyta</taxon>
        <taxon>core chlorophytes</taxon>
        <taxon>Trebouxiophyceae</taxon>
        <taxon>Trebouxiophyceae incertae sedis</taxon>
        <taxon>Coccomyxaceae</taxon>
        <taxon>Coccomyxa</taxon>
        <taxon>Coccomyxa subellipsoidea</taxon>
    </lineage>
</organism>
<keyword evidence="2" id="KW-1185">Reference proteome</keyword>
<dbReference type="InterPro" id="IPR027443">
    <property type="entry name" value="IPNS-like_sf"/>
</dbReference>
<accession>I0YRH0</accession>
<dbReference type="KEGG" id="csl:COCSUDRAFT_56912"/>
<dbReference type="Proteomes" id="UP000007264">
    <property type="component" value="Unassembled WGS sequence"/>
</dbReference>
<evidence type="ECO:0000313" key="2">
    <source>
        <dbReference type="Proteomes" id="UP000007264"/>
    </source>
</evidence>
<protein>
    <submittedName>
        <fullName evidence="1">Uncharacterized protein</fullName>
    </submittedName>
</protein>
<dbReference type="SUPFAM" id="SSF51197">
    <property type="entry name" value="Clavaminate synthase-like"/>
    <property type="match status" value="1"/>
</dbReference>
<dbReference type="GeneID" id="17038987"/>
<evidence type="ECO:0000313" key="1">
    <source>
        <dbReference type="EMBL" id="EIE20989.1"/>
    </source>
</evidence>
<proteinExistence type="predicted"/>
<dbReference type="RefSeq" id="XP_005645533.1">
    <property type="nucleotide sequence ID" value="XM_005645476.1"/>
</dbReference>
<dbReference type="EMBL" id="AGSI01000013">
    <property type="protein sequence ID" value="EIE20989.1"/>
    <property type="molecule type" value="Genomic_DNA"/>
</dbReference>
<dbReference type="Gene3D" id="2.60.120.330">
    <property type="entry name" value="B-lactam Antibiotic, Isopenicillin N Synthase, Chain"/>
    <property type="match status" value="1"/>
</dbReference>
<name>I0YRH0_COCSC</name>